<dbReference type="AlphaFoldDB" id="A0A7L6N4A9"/>
<organism evidence="2 3">
    <name type="scientific">Hujiaoplasma nucleasis</name>
    <dbReference type="NCBI Taxonomy" id="2725268"/>
    <lineage>
        <taxon>Bacteria</taxon>
        <taxon>Bacillati</taxon>
        <taxon>Mycoplasmatota</taxon>
        <taxon>Mollicutes</taxon>
        <taxon>Candidatus Izemoplasmatales</taxon>
        <taxon>Hujiaoplasmataceae</taxon>
        <taxon>Hujiaoplasma</taxon>
    </lineage>
</organism>
<dbReference type="InterPro" id="IPR010982">
    <property type="entry name" value="Lambda_DNA-bd_dom_sf"/>
</dbReference>
<dbReference type="Pfam" id="PF01381">
    <property type="entry name" value="HTH_3"/>
    <property type="match status" value="1"/>
</dbReference>
<evidence type="ECO:0000313" key="2">
    <source>
        <dbReference type="EMBL" id="QLY39835.1"/>
    </source>
</evidence>
<dbReference type="KEGG" id="tbk:HF295_02755"/>
<dbReference type="Gene3D" id="1.10.260.40">
    <property type="entry name" value="lambda repressor-like DNA-binding domains"/>
    <property type="match status" value="1"/>
</dbReference>
<gene>
    <name evidence="2" type="ORF">HF295_02755</name>
</gene>
<dbReference type="EMBL" id="CP051151">
    <property type="protein sequence ID" value="QLY39835.1"/>
    <property type="molecule type" value="Genomic_DNA"/>
</dbReference>
<evidence type="ECO:0000259" key="1">
    <source>
        <dbReference type="PROSITE" id="PS50943"/>
    </source>
</evidence>
<proteinExistence type="predicted"/>
<dbReference type="Proteomes" id="UP000512167">
    <property type="component" value="Chromosome"/>
</dbReference>
<dbReference type="SMART" id="SM00530">
    <property type="entry name" value="HTH_XRE"/>
    <property type="match status" value="1"/>
</dbReference>
<dbReference type="CDD" id="cd00093">
    <property type="entry name" value="HTH_XRE"/>
    <property type="match status" value="1"/>
</dbReference>
<accession>A0A7L6N4A9</accession>
<dbReference type="SUPFAM" id="SSF47413">
    <property type="entry name" value="lambda repressor-like DNA-binding domains"/>
    <property type="match status" value="1"/>
</dbReference>
<sequence>MSKRFYLKALRKDNDYTIDTVSERAGMSYNHYQLIESGKRGLRLSLMMAYKLASTLNISIEEFYQYEYDYLKQQGKVGESCYD</sequence>
<dbReference type="InterPro" id="IPR001387">
    <property type="entry name" value="Cro/C1-type_HTH"/>
</dbReference>
<reference evidence="2 3" key="1">
    <citation type="submission" date="2020-04" db="EMBL/GenBank/DDBJ databases">
        <authorList>
            <person name="Zheng R.K."/>
            <person name="Sun C.M."/>
        </authorList>
    </citation>
    <scope>NUCLEOTIDE SEQUENCE [LARGE SCALE GENOMIC DNA]</scope>
    <source>
        <strain evidence="3">zrk29</strain>
    </source>
</reference>
<feature type="domain" description="HTH cro/C1-type" evidence="1">
    <location>
        <begin position="7"/>
        <end position="63"/>
    </location>
</feature>
<name>A0A7L6N4A9_9MOLU</name>
<protein>
    <submittedName>
        <fullName evidence="2">Helix-turn-helix transcriptional regulator</fullName>
    </submittedName>
</protein>
<dbReference type="PROSITE" id="PS50943">
    <property type="entry name" value="HTH_CROC1"/>
    <property type="match status" value="1"/>
</dbReference>
<dbReference type="RefSeq" id="WP_312032323.1">
    <property type="nucleotide sequence ID" value="NZ_CP051151.1"/>
</dbReference>
<dbReference type="GO" id="GO:0003677">
    <property type="term" value="F:DNA binding"/>
    <property type="evidence" value="ECO:0007669"/>
    <property type="project" value="InterPro"/>
</dbReference>
<keyword evidence="3" id="KW-1185">Reference proteome</keyword>
<evidence type="ECO:0000313" key="3">
    <source>
        <dbReference type="Proteomes" id="UP000512167"/>
    </source>
</evidence>